<name>A0A931IXA5_9BURK</name>
<organism evidence="2 3">
    <name type="scientific">Inhella proteolytica</name>
    <dbReference type="NCBI Taxonomy" id="2795029"/>
    <lineage>
        <taxon>Bacteria</taxon>
        <taxon>Pseudomonadati</taxon>
        <taxon>Pseudomonadota</taxon>
        <taxon>Betaproteobacteria</taxon>
        <taxon>Burkholderiales</taxon>
        <taxon>Sphaerotilaceae</taxon>
        <taxon>Inhella</taxon>
    </lineage>
</organism>
<comment type="caution">
    <text evidence="2">The sequence shown here is derived from an EMBL/GenBank/DDBJ whole genome shotgun (WGS) entry which is preliminary data.</text>
</comment>
<sequence>MNELRVLPGVATVIRDPLRFKARLAIGEDAYAELRTTRSLRQWWDVLGAAGTGAALTKGALAAAVGASPIGWVMLGALASGGAWYGLHRHLAGQQAERVTVIPNCIQTPLDLLGLMLFDLVAPLSLKLAALDRQLDTDTRQRLSDWLVEGWGYEPAFVAQGLALLEPQLQQVQIRDLAQALAQLLHGNPDCQPEAMAKELLRFQRELLGPTPTEMQELALAHVEQVLRAPPAGSLGAALSQAGQGLGQAARIGAQEVSELARQGLQAVRERAPGKEELRELAQRGLQQAQRLGDRLGTQARQRLKRLRDR</sequence>
<dbReference type="EMBL" id="JAEDAK010000001">
    <property type="protein sequence ID" value="MBH9575439.1"/>
    <property type="molecule type" value="Genomic_DNA"/>
</dbReference>
<evidence type="ECO:0000313" key="2">
    <source>
        <dbReference type="EMBL" id="MBH9575439.1"/>
    </source>
</evidence>
<dbReference type="Proteomes" id="UP000613266">
    <property type="component" value="Unassembled WGS sequence"/>
</dbReference>
<keyword evidence="3" id="KW-1185">Reference proteome</keyword>
<reference evidence="2" key="1">
    <citation type="submission" date="2020-12" db="EMBL/GenBank/DDBJ databases">
        <title>The genome sequence of Inhella sp. 1Y17.</title>
        <authorList>
            <person name="Liu Y."/>
        </authorList>
    </citation>
    <scope>NUCLEOTIDE SEQUENCE</scope>
    <source>
        <strain evidence="2">1Y17</strain>
    </source>
</reference>
<protein>
    <submittedName>
        <fullName evidence="2">Uncharacterized protein</fullName>
    </submittedName>
</protein>
<feature type="compositionally biased region" description="Low complexity" evidence="1">
    <location>
        <begin position="283"/>
        <end position="297"/>
    </location>
</feature>
<dbReference type="RefSeq" id="WP_198109059.1">
    <property type="nucleotide sequence ID" value="NZ_JAEDAK010000001.1"/>
</dbReference>
<dbReference type="AlphaFoldDB" id="A0A931IXA5"/>
<evidence type="ECO:0000256" key="1">
    <source>
        <dbReference type="SAM" id="MobiDB-lite"/>
    </source>
</evidence>
<feature type="region of interest" description="Disordered" evidence="1">
    <location>
        <begin position="282"/>
        <end position="310"/>
    </location>
</feature>
<proteinExistence type="predicted"/>
<gene>
    <name evidence="2" type="ORF">I7X39_00845</name>
</gene>
<accession>A0A931IXA5</accession>
<evidence type="ECO:0000313" key="3">
    <source>
        <dbReference type="Proteomes" id="UP000613266"/>
    </source>
</evidence>